<comment type="caution">
    <text evidence="3">The sequence shown here is derived from an EMBL/GenBank/DDBJ whole genome shotgun (WGS) entry which is preliminary data.</text>
</comment>
<feature type="coiled-coil region" evidence="1">
    <location>
        <begin position="102"/>
        <end position="136"/>
    </location>
</feature>
<evidence type="ECO:0000313" key="4">
    <source>
        <dbReference type="Proteomes" id="UP000241803"/>
    </source>
</evidence>
<keyword evidence="2" id="KW-0812">Transmembrane</keyword>
<keyword evidence="2" id="KW-1133">Transmembrane helix</keyword>
<sequence>MDFERKLSSLEEELASLKKEGTKISDDTRKALIFDIVEKSKNSRYKALTIGVGIMAVILSLVATIGFQSVQNKTAEYIVGSELKKQVLSELSREKLESEKNLIEARLIVEQLRTEENKLENRIEKLLSKVDAKQKSLERVSNVIAKLGVANRDIATIIEPEMLNAINDSNIFIFFNSFGISNVSVIKLLATETEGFNFHNITKNSIRDNVKQIQERYELSVDGNLGPCTSLVIGSLLLDNYEVETRKELEMSSFNSEKWLTNSYQTCSQRDKSQIQRYVDYPDLPMHIQLNNFITATGIPRKDFLKNLTKNMPEPIAYKALSYIGYE</sequence>
<dbReference type="Proteomes" id="UP000241803">
    <property type="component" value="Unassembled WGS sequence"/>
</dbReference>
<keyword evidence="1" id="KW-0175">Coiled coil</keyword>
<protein>
    <submittedName>
        <fullName evidence="3">Uncharacterized protein</fullName>
    </submittedName>
</protein>
<evidence type="ECO:0000256" key="1">
    <source>
        <dbReference type="SAM" id="Coils"/>
    </source>
</evidence>
<keyword evidence="4" id="KW-1185">Reference proteome</keyword>
<feature type="transmembrane region" description="Helical" evidence="2">
    <location>
        <begin position="47"/>
        <end position="67"/>
    </location>
</feature>
<accession>A0A2T3LF87</accession>
<evidence type="ECO:0000256" key="2">
    <source>
        <dbReference type="SAM" id="Phobius"/>
    </source>
</evidence>
<dbReference type="AlphaFoldDB" id="A0A2T3LF87"/>
<reference evidence="3 4" key="1">
    <citation type="submission" date="2018-03" db="EMBL/GenBank/DDBJ databases">
        <title>Whole genome sequencing of Histamine producing bacteria.</title>
        <authorList>
            <person name="Butler K."/>
        </authorList>
    </citation>
    <scope>NUCLEOTIDE SEQUENCE [LARGE SCALE GENOMIC DNA]</scope>
    <source>
        <strain evidence="3 4">ATCC 19614</strain>
    </source>
</reference>
<name>A0A2T3LF87_9GAMM</name>
<evidence type="ECO:0000313" key="3">
    <source>
        <dbReference type="EMBL" id="PSV50050.1"/>
    </source>
</evidence>
<proteinExistence type="predicted"/>
<organism evidence="3 4">
    <name type="scientific">Photobacterium indicum</name>
    <dbReference type="NCBI Taxonomy" id="81447"/>
    <lineage>
        <taxon>Bacteria</taxon>
        <taxon>Pseudomonadati</taxon>
        <taxon>Pseudomonadota</taxon>
        <taxon>Gammaproteobacteria</taxon>
        <taxon>Vibrionales</taxon>
        <taxon>Vibrionaceae</taxon>
        <taxon>Photobacterium</taxon>
    </lineage>
</organism>
<gene>
    <name evidence="3" type="ORF">C9J47_05735</name>
</gene>
<dbReference type="RefSeq" id="WP_107252634.1">
    <property type="nucleotide sequence ID" value="NZ_PYOC01000001.1"/>
</dbReference>
<dbReference type="EMBL" id="PYOC01000001">
    <property type="protein sequence ID" value="PSV50050.1"/>
    <property type="molecule type" value="Genomic_DNA"/>
</dbReference>
<keyword evidence="2" id="KW-0472">Membrane</keyword>